<dbReference type="InterPro" id="IPR016117">
    <property type="entry name" value="ArgJ-like_dom_sf"/>
</dbReference>
<dbReference type="PROSITE" id="PS51257">
    <property type="entry name" value="PROKAR_LIPOPROTEIN"/>
    <property type="match status" value="1"/>
</dbReference>
<protein>
    <submittedName>
        <fullName evidence="2">P1 family peptidase</fullName>
    </submittedName>
</protein>
<organism evidence="2 3">
    <name type="scientific">Pendulispora brunnea</name>
    <dbReference type="NCBI Taxonomy" id="2905690"/>
    <lineage>
        <taxon>Bacteria</taxon>
        <taxon>Pseudomonadati</taxon>
        <taxon>Myxococcota</taxon>
        <taxon>Myxococcia</taxon>
        <taxon>Myxococcales</taxon>
        <taxon>Sorangiineae</taxon>
        <taxon>Pendulisporaceae</taxon>
        <taxon>Pendulispora</taxon>
    </lineage>
</organism>
<dbReference type="Gene3D" id="3.60.70.12">
    <property type="entry name" value="L-amino peptidase D-ALA esterase/amidase"/>
    <property type="match status" value="1"/>
</dbReference>
<evidence type="ECO:0000256" key="1">
    <source>
        <dbReference type="ARBA" id="ARBA00007068"/>
    </source>
</evidence>
<keyword evidence="3" id="KW-1185">Reference proteome</keyword>
<dbReference type="EMBL" id="CP089982">
    <property type="protein sequence ID" value="WXA93065.1"/>
    <property type="molecule type" value="Genomic_DNA"/>
</dbReference>
<comment type="similarity">
    <text evidence="1">Belongs to the peptidase S58 family.</text>
</comment>
<evidence type="ECO:0000313" key="3">
    <source>
        <dbReference type="Proteomes" id="UP001379533"/>
    </source>
</evidence>
<accession>A0ABZ2K7F0</accession>
<dbReference type="InterPro" id="IPR005321">
    <property type="entry name" value="Peptidase_S58_DmpA"/>
</dbReference>
<proteinExistence type="inferred from homology"/>
<gene>
    <name evidence="2" type="ORF">LZC95_42270</name>
</gene>
<dbReference type="Proteomes" id="UP001379533">
    <property type="component" value="Chromosome"/>
</dbReference>
<dbReference type="PANTHER" id="PTHR36512">
    <property type="entry name" value="D-AMINOPEPTIDASE"/>
    <property type="match status" value="1"/>
</dbReference>
<dbReference type="RefSeq" id="WP_394843663.1">
    <property type="nucleotide sequence ID" value="NZ_CP089982.1"/>
</dbReference>
<evidence type="ECO:0000313" key="2">
    <source>
        <dbReference type="EMBL" id="WXA93065.1"/>
    </source>
</evidence>
<dbReference type="Pfam" id="PF03576">
    <property type="entry name" value="Peptidase_S58"/>
    <property type="match status" value="1"/>
</dbReference>
<sequence length="399" mass="42507">MKLSHIVLAASIVSCTPPKTPPAPASAPVSVEQGSEQRARLRDLGITLGSLPTGKYNAITDVPGVRVGHVTHNWGFGKLIPGKGPARTGVTVILPTSDDFWHSKVPAASFILNGNGEMTGLHYVKEFGYLETPIVFTDTHGIGAAFDGGVRYMQQRFDGIGKDEAPTTPLVGECDDGWLNDMRGLHVTAADVMKAAERASDGPVQEGAVGGGTGMMCYGFKCGIGTSSRVLPDKAGGYIVGAIVQSNFGTRPELRINGVPVGEEIKDLLPEEAYHTDGSLLVVVATNAPLTSRQLERVTRRVSLGVARTGTISHNGSGDLFVAFATGNRIPGQPTELTHPLRELADERIDPIFQATVESVEEAILNSLTMATTTRGRDDHVAHAIPLDRLRAIMRRYGR</sequence>
<reference evidence="2 3" key="1">
    <citation type="submission" date="2021-12" db="EMBL/GenBank/DDBJ databases">
        <title>Discovery of the Pendulisporaceae a myxobacterial family with distinct sporulation behavior and unique specialized metabolism.</title>
        <authorList>
            <person name="Garcia R."/>
            <person name="Popoff A."/>
            <person name="Bader C.D."/>
            <person name="Loehr J."/>
            <person name="Walesch S."/>
            <person name="Walt C."/>
            <person name="Boldt J."/>
            <person name="Bunk B."/>
            <person name="Haeckl F.J.F.P.J."/>
            <person name="Gunesch A.P."/>
            <person name="Birkelbach J."/>
            <person name="Nuebel U."/>
            <person name="Pietschmann T."/>
            <person name="Bach T."/>
            <person name="Mueller R."/>
        </authorList>
    </citation>
    <scope>NUCLEOTIDE SEQUENCE [LARGE SCALE GENOMIC DNA]</scope>
    <source>
        <strain evidence="2 3">MSr12523</strain>
    </source>
</reference>
<dbReference type="CDD" id="cd02253">
    <property type="entry name" value="DmpA"/>
    <property type="match status" value="1"/>
</dbReference>
<dbReference type="SUPFAM" id="SSF56266">
    <property type="entry name" value="DmpA/ArgJ-like"/>
    <property type="match status" value="1"/>
</dbReference>
<dbReference type="PANTHER" id="PTHR36512:SF3">
    <property type="entry name" value="BLR5678 PROTEIN"/>
    <property type="match status" value="1"/>
</dbReference>
<name>A0ABZ2K7F0_9BACT</name>